<accession>A0A9D4NGV8</accession>
<dbReference type="EMBL" id="JAIWYP010000001">
    <property type="protein sequence ID" value="KAH3894130.1"/>
    <property type="molecule type" value="Genomic_DNA"/>
</dbReference>
<feature type="chain" id="PRO_5038995038" evidence="1">
    <location>
        <begin position="17"/>
        <end position="125"/>
    </location>
</feature>
<reference evidence="2" key="2">
    <citation type="submission" date="2020-11" db="EMBL/GenBank/DDBJ databases">
        <authorList>
            <person name="McCartney M.A."/>
            <person name="Auch B."/>
            <person name="Kono T."/>
            <person name="Mallez S."/>
            <person name="Becker A."/>
            <person name="Gohl D.M."/>
            <person name="Silverstein K.A.T."/>
            <person name="Koren S."/>
            <person name="Bechman K.B."/>
            <person name="Herman A."/>
            <person name="Abrahante J.E."/>
            <person name="Garbe J."/>
        </authorList>
    </citation>
    <scope>NUCLEOTIDE SEQUENCE</scope>
    <source>
        <strain evidence="2">Duluth1</strain>
        <tissue evidence="2">Whole animal</tissue>
    </source>
</reference>
<dbReference type="Proteomes" id="UP000828390">
    <property type="component" value="Unassembled WGS sequence"/>
</dbReference>
<proteinExistence type="predicted"/>
<protein>
    <submittedName>
        <fullName evidence="2">Uncharacterized protein</fullName>
    </submittedName>
</protein>
<evidence type="ECO:0000256" key="1">
    <source>
        <dbReference type="SAM" id="SignalP"/>
    </source>
</evidence>
<name>A0A9D4NGV8_DREPO</name>
<keyword evidence="1" id="KW-0732">Signal</keyword>
<keyword evidence="3" id="KW-1185">Reference proteome</keyword>
<evidence type="ECO:0000313" key="3">
    <source>
        <dbReference type="Proteomes" id="UP000828390"/>
    </source>
</evidence>
<organism evidence="2 3">
    <name type="scientific">Dreissena polymorpha</name>
    <name type="common">Zebra mussel</name>
    <name type="synonym">Mytilus polymorpha</name>
    <dbReference type="NCBI Taxonomy" id="45954"/>
    <lineage>
        <taxon>Eukaryota</taxon>
        <taxon>Metazoa</taxon>
        <taxon>Spiralia</taxon>
        <taxon>Lophotrochozoa</taxon>
        <taxon>Mollusca</taxon>
        <taxon>Bivalvia</taxon>
        <taxon>Autobranchia</taxon>
        <taxon>Heteroconchia</taxon>
        <taxon>Euheterodonta</taxon>
        <taxon>Imparidentia</taxon>
        <taxon>Neoheterodontei</taxon>
        <taxon>Myida</taxon>
        <taxon>Dreissenoidea</taxon>
        <taxon>Dreissenidae</taxon>
        <taxon>Dreissena</taxon>
    </lineage>
</organism>
<feature type="signal peptide" evidence="1">
    <location>
        <begin position="1"/>
        <end position="16"/>
    </location>
</feature>
<sequence length="125" mass="13318">MLLVLIPMFFMELVLSHTMYEDHDTGVDTDVLHGAVLCHTLSDDHGTGVDTNVIDGAVCCLIPSLMTMILAGMPMHFMELVLSRTLSDNHDTGGDTDVLHGDCADHDTGGDTDALNGAGSVSYLI</sequence>
<dbReference type="AlphaFoldDB" id="A0A9D4NGV8"/>
<gene>
    <name evidence="2" type="ORF">DPMN_018288</name>
</gene>
<comment type="caution">
    <text evidence="2">The sequence shown here is derived from an EMBL/GenBank/DDBJ whole genome shotgun (WGS) entry which is preliminary data.</text>
</comment>
<evidence type="ECO:0000313" key="2">
    <source>
        <dbReference type="EMBL" id="KAH3894130.1"/>
    </source>
</evidence>
<reference evidence="2" key="1">
    <citation type="journal article" date="2019" name="bioRxiv">
        <title>The Genome of the Zebra Mussel, Dreissena polymorpha: A Resource for Invasive Species Research.</title>
        <authorList>
            <person name="McCartney M.A."/>
            <person name="Auch B."/>
            <person name="Kono T."/>
            <person name="Mallez S."/>
            <person name="Zhang Y."/>
            <person name="Obille A."/>
            <person name="Becker A."/>
            <person name="Abrahante J.E."/>
            <person name="Garbe J."/>
            <person name="Badalamenti J.P."/>
            <person name="Herman A."/>
            <person name="Mangelson H."/>
            <person name="Liachko I."/>
            <person name="Sullivan S."/>
            <person name="Sone E.D."/>
            <person name="Koren S."/>
            <person name="Silverstein K.A.T."/>
            <person name="Beckman K.B."/>
            <person name="Gohl D.M."/>
        </authorList>
    </citation>
    <scope>NUCLEOTIDE SEQUENCE</scope>
    <source>
        <strain evidence="2">Duluth1</strain>
        <tissue evidence="2">Whole animal</tissue>
    </source>
</reference>